<organism evidence="5 6">
    <name type="scientific">Frankliniella occidentalis</name>
    <name type="common">Western flower thrips</name>
    <name type="synonym">Euthrips occidentalis</name>
    <dbReference type="NCBI Taxonomy" id="133901"/>
    <lineage>
        <taxon>Eukaryota</taxon>
        <taxon>Metazoa</taxon>
        <taxon>Ecdysozoa</taxon>
        <taxon>Arthropoda</taxon>
        <taxon>Hexapoda</taxon>
        <taxon>Insecta</taxon>
        <taxon>Pterygota</taxon>
        <taxon>Neoptera</taxon>
        <taxon>Paraneoptera</taxon>
        <taxon>Thysanoptera</taxon>
        <taxon>Terebrantia</taxon>
        <taxon>Thripoidea</taxon>
        <taxon>Thripidae</taxon>
        <taxon>Frankliniella</taxon>
    </lineage>
</organism>
<evidence type="ECO:0000313" key="6">
    <source>
        <dbReference type="RefSeq" id="XP_026275262.1"/>
    </source>
</evidence>
<dbReference type="CTD" id="9665"/>
<dbReference type="Pfam" id="PF11608">
    <property type="entry name" value="RRM_MARF1"/>
    <property type="match status" value="1"/>
</dbReference>
<protein>
    <submittedName>
        <fullName evidence="6 7">Meiosis regulator and mRNA stability factor 1 isoform X1</fullName>
    </submittedName>
</protein>
<evidence type="ECO:0000256" key="3">
    <source>
        <dbReference type="SAM" id="MobiDB-lite"/>
    </source>
</evidence>
<dbReference type="GO" id="GO:0003723">
    <property type="term" value="F:RNA binding"/>
    <property type="evidence" value="ECO:0007669"/>
    <property type="project" value="UniProtKB-KW"/>
</dbReference>
<accession>A0A6J1S2N5</accession>
<dbReference type="InterPro" id="IPR021139">
    <property type="entry name" value="NYN"/>
</dbReference>
<dbReference type="GO" id="GO:0005777">
    <property type="term" value="C:peroxisome"/>
    <property type="evidence" value="ECO:0007669"/>
    <property type="project" value="InterPro"/>
</dbReference>
<feature type="compositionally biased region" description="Pro residues" evidence="3">
    <location>
        <begin position="49"/>
        <end position="60"/>
    </location>
</feature>
<name>A0A6J1S2N5_FRAOC</name>
<reference evidence="6 7" key="1">
    <citation type="submission" date="2025-04" db="UniProtKB">
        <authorList>
            <consortium name="RefSeq"/>
        </authorList>
    </citation>
    <scope>IDENTIFICATION</scope>
    <source>
        <tissue evidence="6 7">Whole organism</tissue>
    </source>
</reference>
<feature type="compositionally biased region" description="Low complexity" evidence="3">
    <location>
        <begin position="37"/>
        <end position="48"/>
    </location>
</feature>
<proteinExistence type="predicted"/>
<feature type="domain" description="HTH OST-type" evidence="4">
    <location>
        <begin position="1334"/>
        <end position="1408"/>
    </location>
</feature>
<dbReference type="PROSITE" id="PS51644">
    <property type="entry name" value="HTH_OST"/>
    <property type="match status" value="5"/>
</dbReference>
<feature type="region of interest" description="Disordered" evidence="3">
    <location>
        <begin position="29"/>
        <end position="61"/>
    </location>
</feature>
<gene>
    <name evidence="6 7" type="primary">LOC113204324</name>
</gene>
<feature type="region of interest" description="Disordered" evidence="3">
    <location>
        <begin position="1758"/>
        <end position="1799"/>
    </location>
</feature>
<dbReference type="GeneID" id="113204324"/>
<feature type="domain" description="HTH OST-type" evidence="4">
    <location>
        <begin position="1479"/>
        <end position="1552"/>
    </location>
</feature>
<dbReference type="PANTHER" id="PTHR14379">
    <property type="entry name" value="LIMKAIN B LKAP"/>
    <property type="match status" value="1"/>
</dbReference>
<dbReference type="RefSeq" id="XP_026275262.1">
    <property type="nucleotide sequence ID" value="XM_026419477.2"/>
</dbReference>
<feature type="compositionally biased region" description="Low complexity" evidence="3">
    <location>
        <begin position="693"/>
        <end position="704"/>
    </location>
</feature>
<dbReference type="Pfam" id="PF19687">
    <property type="entry name" value="MARF1_LOTUS"/>
    <property type="match status" value="1"/>
</dbReference>
<feature type="region of interest" description="Disordered" evidence="3">
    <location>
        <begin position="677"/>
        <end position="742"/>
    </location>
</feature>
<dbReference type="InterPro" id="IPR024768">
    <property type="entry name" value="Marf1"/>
</dbReference>
<keyword evidence="2" id="KW-0694">RNA-binding</keyword>
<dbReference type="CDD" id="cd08824">
    <property type="entry name" value="LOTUS"/>
    <property type="match status" value="1"/>
</dbReference>
<feature type="compositionally biased region" description="Polar residues" evidence="3">
    <location>
        <begin position="720"/>
        <end position="742"/>
    </location>
</feature>
<evidence type="ECO:0000259" key="4">
    <source>
        <dbReference type="PROSITE" id="PS51644"/>
    </source>
</evidence>
<feature type="region of interest" description="Disordered" evidence="3">
    <location>
        <begin position="75"/>
        <end position="102"/>
    </location>
</feature>
<dbReference type="KEGG" id="foc:113204324"/>
<dbReference type="InterPro" id="IPR045602">
    <property type="entry name" value="MARF1_LOTUS"/>
</dbReference>
<dbReference type="InterPro" id="IPR041966">
    <property type="entry name" value="LOTUS-like"/>
</dbReference>
<feature type="domain" description="HTH OST-type" evidence="4">
    <location>
        <begin position="1171"/>
        <end position="1247"/>
    </location>
</feature>
<dbReference type="InterPro" id="IPR034191">
    <property type="entry name" value="MARF1_RRM2"/>
</dbReference>
<feature type="domain" description="HTH OST-type" evidence="4">
    <location>
        <begin position="1257"/>
        <end position="1331"/>
    </location>
</feature>
<evidence type="ECO:0000313" key="7">
    <source>
        <dbReference type="RefSeq" id="XP_026275263.1"/>
    </source>
</evidence>
<evidence type="ECO:0000256" key="2">
    <source>
        <dbReference type="ARBA" id="ARBA00022884"/>
    </source>
</evidence>
<dbReference type="CDD" id="cd12256">
    <property type="entry name" value="RRM2_LKAP"/>
    <property type="match status" value="1"/>
</dbReference>
<dbReference type="OrthoDB" id="549353at2759"/>
<dbReference type="InterPro" id="IPR035979">
    <property type="entry name" value="RBD_domain_sf"/>
</dbReference>
<feature type="compositionally biased region" description="Polar residues" evidence="3">
    <location>
        <begin position="1769"/>
        <end position="1779"/>
    </location>
</feature>
<dbReference type="GO" id="GO:0010468">
    <property type="term" value="P:regulation of gene expression"/>
    <property type="evidence" value="ECO:0007669"/>
    <property type="project" value="InterPro"/>
</dbReference>
<dbReference type="GO" id="GO:1905762">
    <property type="term" value="F:CCR4-NOT complex binding"/>
    <property type="evidence" value="ECO:0007669"/>
    <property type="project" value="TreeGrafter"/>
</dbReference>
<feature type="compositionally biased region" description="Polar residues" evidence="3">
    <location>
        <begin position="79"/>
        <end position="88"/>
    </location>
</feature>
<keyword evidence="1" id="KW-0677">Repeat</keyword>
<dbReference type="Proteomes" id="UP000504606">
    <property type="component" value="Unplaced"/>
</dbReference>
<dbReference type="RefSeq" id="XP_026275263.1">
    <property type="nucleotide sequence ID" value="XM_026419478.2"/>
</dbReference>
<evidence type="ECO:0000256" key="1">
    <source>
        <dbReference type="ARBA" id="ARBA00022737"/>
    </source>
</evidence>
<dbReference type="InterPro" id="IPR034189">
    <property type="entry name" value="MARF1_RRM1"/>
</dbReference>
<dbReference type="Pfam" id="PF01936">
    <property type="entry name" value="NYN"/>
    <property type="match status" value="1"/>
</dbReference>
<keyword evidence="5" id="KW-1185">Reference proteome</keyword>
<feature type="region of interest" description="Disordered" evidence="3">
    <location>
        <begin position="1679"/>
        <end position="1729"/>
    </location>
</feature>
<dbReference type="Gene3D" id="3.30.420.610">
    <property type="entry name" value="LOTUS domain-like"/>
    <property type="match status" value="3"/>
</dbReference>
<dbReference type="Gene3D" id="3.30.70.330">
    <property type="match status" value="2"/>
</dbReference>
<dbReference type="InterPro" id="IPR025605">
    <property type="entry name" value="OST-HTH/LOTUS_dom"/>
</dbReference>
<dbReference type="PANTHER" id="PTHR14379:SF3">
    <property type="entry name" value="MEIOSIS REGULATOR AND MRNA STABILITY FACTOR 1"/>
    <property type="match status" value="1"/>
</dbReference>
<evidence type="ECO:0000313" key="5">
    <source>
        <dbReference type="Proteomes" id="UP000504606"/>
    </source>
</evidence>
<sequence length="1799" mass="197687">MEGKKKPRNTHDFLGCGSFDVESGHSYSLDGSEFGHSIPTSLSSSDSPPKNPFRFPPPPFFAQSSRISANHISFENGESDNSLTTGSASDIEDNSDSQSDAAGLASSSIMLANDHGSHCQLYAQKESGSQSDTGFGGVSGSSSIKLRSSPVPIHRPFHSVRGYESDSSPVGLRSQANFLPPIGVFWDIENCQVPKGRSAVAVAQLIREKFFEGRREAEFLVVCDVKKENAQIVSELNDAQVNLIHVSATCKNAADEKLRQSIRRFAEIYGSPAAIILISGDVNFAADLTDLRHRKKIHVILIHNNNTSETLILCANEHYNFSGLVENLPLRGAFKSGNQPVEVIIFNIPPDKDMGKVKNRLRKLSDNCGGRVGQIIYDRAIIRFPSIEFATRAQRRMDGQDVLGNKILVSRPQKVSLKEQESPLKSNPDRNRVRRLPQRFGEDLKISNLPLPQDLNHYSQIGSTPSTSQGMYLSKGFGNGSKIDGVTSSLASSASLASSIGSTSLAGNLSNSALPFNISQTGIGTANFYKNTPPPRIVLGNVPSTVSKPSHSLNQSVMNGWNHGINAGGSLSSGSPQPQMGETFPTMYAKAACTLQQQQQQQRQYQLSQQVWQSSSNGKLNPSSLQVASQSLSLLTANLSNSGTGDFTPDLWKHVSEPPQVQADSLAWEEVSSGLQPHISPLRGCTAPQTRTPSPSAQSSVSAQIHSTIHSRTGGGDGVQWSTQLGSNGSGTLPKSRTPSPYSLNVDQLYQTQVNRRSWGSTTKTSPVMDIKEPDRYFNPIQSQARHSSQGGNGPVELQVTNLDQNMDPKEMKRVLQAVFREHVSVLHISVFVQSDGNLAATVRVQSLQDAQYAISQLHRKKVGFKRIQISYSQNGPTINPALVRSQIVSLLQEVPGHRLPLFKFREMFENRYLTTISVSDMYKLRDVCLVSEEPNGRMVSLNPQHRNTPSPLMAGAVQQDGQAAMELPYCTQHYQKPNTQDKGWAEQELATLPNVNVGLKLFTQRVHSLLQSHGGSLPLPSFAHCYSAQFGPLEVDDGGVALEHLVSCVSGIELYQGVGCVKYLRWACGADNETANDTDGSSVTSNVSPPLAGPLALFSRELVDLLKTAPNCQISFNRFIPAYHHHFGRQCRVADYGYTKLMPLLEALPNIVQVLGEGNKRMVTLSHRAQVRRFTSDLLRVLKAQYSKQVTLSEFPAAYQRVLNRPFEVVNYGVCRAEDLLSEVAETTVLVSSIQNSKDVLIAIPKREQTQEEMEKTKQFATEVLQLLQYAPQCSMDFSKFIPYYHHHFGKQCRVSDYGFSKLIELFEAIPDVVKVSEGDEGDRRVQLTLNQRLQVLGDIVASIVQEYGHSFMPLSAVSEYFLLNSGYALRPEDYGFNSLEDLFSAIHFSVKLHFTTTGTFVGLVDQSHLHSISLNVRRILWTHEDGRMKVSEFKDCYQTIIGSKCNFDDLLRDFKDILEVKVVQDVNGSVEYVCLKPLQMFARNVYQLLQDSEGRLPLSSFETSYIQRFGKAVQPAQYGFSSVSALLQALHDIITVKGKGQRRFLVLEHSQNDNTSNLNETKGWTDLVPESCDYSSPKKTLNLADHCSVGESPDTVLKKLIRNLSNQPSPAKQRLFGASGGAQGYRPLGFATSQQPLHNNSNHHFAWGPPQTSNGGYSSFTLPISIPCSLDSTPSLLPNGFDEIESTSPPSPHASLPVVQPPHPSELPMPRLALASPTVPHHGDNVNEKSNFLHIKDQEEKLSITDGSINSSIIDEATEGTQDGAPGSNQDASQNAGRSKRKQRLAIQFSSPLVPIQ</sequence>
<dbReference type="SUPFAM" id="SSF54928">
    <property type="entry name" value="RNA-binding domain, RBD"/>
    <property type="match status" value="2"/>
</dbReference>
<dbReference type="CDD" id="cd10910">
    <property type="entry name" value="PIN_limkain_b1_N_like"/>
    <property type="match status" value="1"/>
</dbReference>
<dbReference type="Pfam" id="PF12872">
    <property type="entry name" value="OST-HTH"/>
    <property type="match status" value="5"/>
</dbReference>
<feature type="domain" description="HTH OST-type" evidence="4">
    <location>
        <begin position="1095"/>
        <end position="1170"/>
    </location>
</feature>
<dbReference type="InterPro" id="IPR012677">
    <property type="entry name" value="Nucleotide-bd_a/b_plait_sf"/>
</dbReference>
<dbReference type="GO" id="GO:0004540">
    <property type="term" value="F:RNA nuclease activity"/>
    <property type="evidence" value="ECO:0007669"/>
    <property type="project" value="InterPro"/>
</dbReference>